<evidence type="ECO:0000313" key="7">
    <source>
        <dbReference type="EMBL" id="KAJ1368001.1"/>
    </source>
</evidence>
<gene>
    <name evidence="7" type="ORF">KIN20_029046</name>
</gene>
<dbReference type="Pfam" id="PF01130">
    <property type="entry name" value="CD36"/>
    <property type="match status" value="1"/>
</dbReference>
<protein>
    <submittedName>
        <fullName evidence="7">Uncharacterized protein</fullName>
    </submittedName>
</protein>
<keyword evidence="4" id="KW-1133">Transmembrane helix</keyword>
<dbReference type="InterPro" id="IPR002159">
    <property type="entry name" value="CD36_fam"/>
</dbReference>
<dbReference type="AlphaFoldDB" id="A0AAD5WFA4"/>
<keyword evidence="3" id="KW-0812">Transmembrane</keyword>
<evidence type="ECO:0000256" key="5">
    <source>
        <dbReference type="ARBA" id="ARBA00023136"/>
    </source>
</evidence>
<comment type="subcellular location">
    <subcellularLocation>
        <location evidence="1">Membrane</location>
    </subcellularLocation>
</comment>
<comment type="caution">
    <text evidence="7">The sequence shown here is derived from an EMBL/GenBank/DDBJ whole genome shotgun (WGS) entry which is preliminary data.</text>
</comment>
<evidence type="ECO:0000256" key="6">
    <source>
        <dbReference type="ARBA" id="ARBA00023180"/>
    </source>
</evidence>
<evidence type="ECO:0000256" key="2">
    <source>
        <dbReference type="ARBA" id="ARBA00010532"/>
    </source>
</evidence>
<sequence>MAETMSLAIVKIAGNLQFSENRDGSPSYSTSMMANPPMKNVIRFYFFNVSNPDEIIYNGAKPRLIETSAYAVMTFVSGPDLFPILLWDSIEVLAVQMSNQLDTHKFADYPKIRK</sequence>
<dbReference type="EMBL" id="JAHQIW010006061">
    <property type="protein sequence ID" value="KAJ1368001.1"/>
    <property type="molecule type" value="Genomic_DNA"/>
</dbReference>
<comment type="similarity">
    <text evidence="2">Belongs to the CD36 family.</text>
</comment>
<keyword evidence="8" id="KW-1185">Reference proteome</keyword>
<reference evidence="7" key="1">
    <citation type="submission" date="2021-06" db="EMBL/GenBank/DDBJ databases">
        <title>Parelaphostrongylus tenuis whole genome reference sequence.</title>
        <authorList>
            <person name="Garwood T.J."/>
            <person name="Larsen P.A."/>
            <person name="Fountain-Jones N.M."/>
            <person name="Garbe J.R."/>
            <person name="Macchietto M.G."/>
            <person name="Kania S.A."/>
            <person name="Gerhold R.W."/>
            <person name="Richards J.E."/>
            <person name="Wolf T.M."/>
        </authorList>
    </citation>
    <scope>NUCLEOTIDE SEQUENCE</scope>
    <source>
        <strain evidence="7">MNPRO001-30</strain>
        <tissue evidence="7">Meninges</tissue>
    </source>
</reference>
<evidence type="ECO:0000313" key="8">
    <source>
        <dbReference type="Proteomes" id="UP001196413"/>
    </source>
</evidence>
<proteinExistence type="inferred from homology"/>
<evidence type="ECO:0000256" key="3">
    <source>
        <dbReference type="ARBA" id="ARBA00022692"/>
    </source>
</evidence>
<organism evidence="7 8">
    <name type="scientific">Parelaphostrongylus tenuis</name>
    <name type="common">Meningeal worm</name>
    <dbReference type="NCBI Taxonomy" id="148309"/>
    <lineage>
        <taxon>Eukaryota</taxon>
        <taxon>Metazoa</taxon>
        <taxon>Ecdysozoa</taxon>
        <taxon>Nematoda</taxon>
        <taxon>Chromadorea</taxon>
        <taxon>Rhabditida</taxon>
        <taxon>Rhabditina</taxon>
        <taxon>Rhabditomorpha</taxon>
        <taxon>Strongyloidea</taxon>
        <taxon>Metastrongylidae</taxon>
        <taxon>Parelaphostrongylus</taxon>
    </lineage>
</organism>
<evidence type="ECO:0000256" key="1">
    <source>
        <dbReference type="ARBA" id="ARBA00004370"/>
    </source>
</evidence>
<dbReference type="Proteomes" id="UP001196413">
    <property type="component" value="Unassembled WGS sequence"/>
</dbReference>
<dbReference type="GO" id="GO:0016020">
    <property type="term" value="C:membrane"/>
    <property type="evidence" value="ECO:0007669"/>
    <property type="project" value="UniProtKB-SubCell"/>
</dbReference>
<accession>A0AAD5WFA4</accession>
<evidence type="ECO:0000256" key="4">
    <source>
        <dbReference type="ARBA" id="ARBA00022989"/>
    </source>
</evidence>
<keyword evidence="6" id="KW-0325">Glycoprotein</keyword>
<keyword evidence="5" id="KW-0472">Membrane</keyword>
<name>A0AAD5WFA4_PARTN</name>